<name>A0ABQ7S517_9ACAR</name>
<sequence>MEGGIFGVLHAMQYLIISDELCARLRRIRHQLAQFFKQDNRGHNNITQNLTRINQHRLGFRPRSPSFPFSHKLKAASALNDIATSHWHYLDVTKISSFSRMIRHQMCWHCVPSCDNAICVELRRLSIALTQVTNDITKSNNHWKVGLFLHITFYMGMAVVCSYFAIYSESFMEVCLCVVCIACCWSLIAMVNLAGLITNTEINKIRQMVLRGQKQIDESHRFIAFKLYRIISDSDAGYSVLDFFQITRRTALILFGWFASAIVLMMTYFDQTDIRQSFLDIKVNDLVNNTTPKPLW</sequence>
<keyword evidence="1" id="KW-0472">Membrane</keyword>
<keyword evidence="3" id="KW-1185">Reference proteome</keyword>
<gene>
    <name evidence="2" type="ORF">GZH46_02983</name>
</gene>
<dbReference type="EMBL" id="JAIFTH010001494">
    <property type="protein sequence ID" value="KAG9508517.1"/>
    <property type="molecule type" value="Genomic_DNA"/>
</dbReference>
<proteinExistence type="predicted"/>
<dbReference type="Proteomes" id="UP000825002">
    <property type="component" value="Unassembled WGS sequence"/>
</dbReference>
<evidence type="ECO:0000313" key="3">
    <source>
        <dbReference type="Proteomes" id="UP000825002"/>
    </source>
</evidence>
<feature type="transmembrane region" description="Helical" evidence="1">
    <location>
        <begin position="171"/>
        <end position="198"/>
    </location>
</feature>
<protein>
    <recommendedName>
        <fullName evidence="4">Gustatory receptor</fullName>
    </recommendedName>
</protein>
<feature type="transmembrane region" description="Helical" evidence="1">
    <location>
        <begin position="251"/>
        <end position="269"/>
    </location>
</feature>
<accession>A0ABQ7S517</accession>
<reference evidence="2 3" key="1">
    <citation type="submission" date="2020-10" db="EMBL/GenBank/DDBJ databases">
        <authorList>
            <person name="Klimov P.B."/>
            <person name="Dyachkov S.M."/>
            <person name="Chetverikov P.E."/>
        </authorList>
    </citation>
    <scope>NUCLEOTIDE SEQUENCE [LARGE SCALE GENOMIC DNA]</scope>
    <source>
        <strain evidence="2">BMOC 18-1129-001#AD2665</strain>
        <tissue evidence="2">Entire mites</tissue>
    </source>
</reference>
<evidence type="ECO:0000256" key="1">
    <source>
        <dbReference type="SAM" id="Phobius"/>
    </source>
</evidence>
<keyword evidence="1" id="KW-1133">Transmembrane helix</keyword>
<organism evidence="2 3">
    <name type="scientific">Fragariocoptes setiger</name>
    <dbReference type="NCBI Taxonomy" id="1670756"/>
    <lineage>
        <taxon>Eukaryota</taxon>
        <taxon>Metazoa</taxon>
        <taxon>Ecdysozoa</taxon>
        <taxon>Arthropoda</taxon>
        <taxon>Chelicerata</taxon>
        <taxon>Arachnida</taxon>
        <taxon>Acari</taxon>
        <taxon>Acariformes</taxon>
        <taxon>Trombidiformes</taxon>
        <taxon>Prostigmata</taxon>
        <taxon>Eupodina</taxon>
        <taxon>Eriophyoidea</taxon>
        <taxon>Phytoptidae</taxon>
        <taxon>Fragariocoptes</taxon>
    </lineage>
</organism>
<comment type="caution">
    <text evidence="2">The sequence shown here is derived from an EMBL/GenBank/DDBJ whole genome shotgun (WGS) entry which is preliminary data.</text>
</comment>
<keyword evidence="1" id="KW-0812">Transmembrane</keyword>
<feature type="transmembrane region" description="Helical" evidence="1">
    <location>
        <begin position="145"/>
        <end position="165"/>
    </location>
</feature>
<evidence type="ECO:0000313" key="2">
    <source>
        <dbReference type="EMBL" id="KAG9508517.1"/>
    </source>
</evidence>
<evidence type="ECO:0008006" key="4">
    <source>
        <dbReference type="Google" id="ProtNLM"/>
    </source>
</evidence>